<evidence type="ECO:0000256" key="3">
    <source>
        <dbReference type="ARBA" id="ARBA00013107"/>
    </source>
</evidence>
<keyword evidence="4" id="KW-0409">Iron storage</keyword>
<dbReference type="InterPro" id="IPR017789">
    <property type="entry name" value="Frataxin"/>
</dbReference>
<dbReference type="Gene3D" id="3.30.920.10">
    <property type="entry name" value="Frataxin/CyaY"/>
    <property type="match status" value="1"/>
</dbReference>
<keyword evidence="9" id="KW-0408">Iron</keyword>
<dbReference type="PROSITE" id="PS01344">
    <property type="entry name" value="FRATAXIN_1"/>
    <property type="match status" value="1"/>
</dbReference>
<dbReference type="SUPFAM" id="SSF55387">
    <property type="entry name" value="Frataxin/Nqo15-like"/>
    <property type="match status" value="1"/>
</dbReference>
<dbReference type="NCBIfam" id="TIGR03422">
    <property type="entry name" value="mito_frataxin"/>
    <property type="match status" value="1"/>
</dbReference>
<dbReference type="InterPro" id="IPR002908">
    <property type="entry name" value="Frataxin/CyaY"/>
</dbReference>
<gene>
    <name evidence="13" type="ORF">CHILSU_LOCUS10910</name>
</gene>
<proteinExistence type="inferred from homology"/>
<dbReference type="EMBL" id="OU963901">
    <property type="protein sequence ID" value="CAH0407510.1"/>
    <property type="molecule type" value="Genomic_DNA"/>
</dbReference>
<evidence type="ECO:0000256" key="6">
    <source>
        <dbReference type="ARBA" id="ARBA00022496"/>
    </source>
</evidence>
<keyword evidence="7" id="KW-0809">Transit peptide</keyword>
<dbReference type="SMART" id="SM01219">
    <property type="entry name" value="Frataxin_Cyay"/>
    <property type="match status" value="1"/>
</dbReference>
<evidence type="ECO:0000256" key="7">
    <source>
        <dbReference type="ARBA" id="ARBA00022946"/>
    </source>
</evidence>
<keyword evidence="8" id="KW-0560">Oxidoreductase</keyword>
<dbReference type="Proteomes" id="UP001153292">
    <property type="component" value="Chromosome 8"/>
</dbReference>
<evidence type="ECO:0000313" key="13">
    <source>
        <dbReference type="EMBL" id="CAH0407510.1"/>
    </source>
</evidence>
<evidence type="ECO:0000256" key="5">
    <source>
        <dbReference type="ARBA" id="ARBA00022448"/>
    </source>
</evidence>
<dbReference type="InterPro" id="IPR020895">
    <property type="entry name" value="Frataxin_CS"/>
</dbReference>
<evidence type="ECO:0000256" key="8">
    <source>
        <dbReference type="ARBA" id="ARBA00023002"/>
    </source>
</evidence>
<name>A0ABN8BFL5_CHISP</name>
<dbReference type="EC" id="1.16.3.1" evidence="3"/>
<protein>
    <recommendedName>
        <fullName evidence="3">ferroxidase</fullName>
        <ecNumber evidence="3">1.16.3.1</ecNumber>
    </recommendedName>
</protein>
<evidence type="ECO:0000256" key="9">
    <source>
        <dbReference type="ARBA" id="ARBA00023004"/>
    </source>
</evidence>
<comment type="similarity">
    <text evidence="2">Belongs to the frataxin family.</text>
</comment>
<keyword evidence="6" id="KW-0410">Iron transport</keyword>
<dbReference type="PRINTS" id="PR00904">
    <property type="entry name" value="FRATAXIN"/>
</dbReference>
<dbReference type="NCBIfam" id="TIGR03421">
    <property type="entry name" value="FeS_CyaY"/>
    <property type="match status" value="1"/>
</dbReference>
<evidence type="ECO:0000256" key="11">
    <source>
        <dbReference type="ARBA" id="ARBA00023128"/>
    </source>
</evidence>
<evidence type="ECO:0000256" key="1">
    <source>
        <dbReference type="ARBA" id="ARBA00004173"/>
    </source>
</evidence>
<sequence length="182" mass="20725">MLRNLFRTSRWLAHNRIDIFAPVLIRHISRVGTSEITYIQSNPIRNLSASPSDKLETSEHIEPAVFEDICNETLESLCEYFEEIIDQSPNLKGADVTYSDGVLTISLGSQYGTYVINRQTPNKQIWLSSPVSGPKRYDLVLKDGGYWIYKHDSVALHKLLQDEISKIVDIKITFNKCAHSLV</sequence>
<dbReference type="Pfam" id="PF01491">
    <property type="entry name" value="Frataxin_Cyay"/>
    <property type="match status" value="1"/>
</dbReference>
<evidence type="ECO:0000313" key="14">
    <source>
        <dbReference type="Proteomes" id="UP001153292"/>
    </source>
</evidence>
<evidence type="ECO:0000256" key="12">
    <source>
        <dbReference type="ARBA" id="ARBA00047990"/>
    </source>
</evidence>
<keyword evidence="5" id="KW-0813">Transport</keyword>
<keyword evidence="14" id="KW-1185">Reference proteome</keyword>
<dbReference type="PROSITE" id="PS50810">
    <property type="entry name" value="FRATAXIN_2"/>
    <property type="match status" value="1"/>
</dbReference>
<comment type="subcellular location">
    <subcellularLocation>
        <location evidence="1">Mitochondrion</location>
    </subcellularLocation>
</comment>
<evidence type="ECO:0000256" key="2">
    <source>
        <dbReference type="ARBA" id="ARBA00008183"/>
    </source>
</evidence>
<organism evidence="13 14">
    <name type="scientific">Chilo suppressalis</name>
    <name type="common">Asiatic rice borer moth</name>
    <dbReference type="NCBI Taxonomy" id="168631"/>
    <lineage>
        <taxon>Eukaryota</taxon>
        <taxon>Metazoa</taxon>
        <taxon>Ecdysozoa</taxon>
        <taxon>Arthropoda</taxon>
        <taxon>Hexapoda</taxon>
        <taxon>Insecta</taxon>
        <taxon>Pterygota</taxon>
        <taxon>Neoptera</taxon>
        <taxon>Endopterygota</taxon>
        <taxon>Lepidoptera</taxon>
        <taxon>Glossata</taxon>
        <taxon>Ditrysia</taxon>
        <taxon>Pyraloidea</taxon>
        <taxon>Crambidae</taxon>
        <taxon>Crambinae</taxon>
        <taxon>Chilo</taxon>
    </lineage>
</organism>
<comment type="catalytic activity">
    <reaction evidence="12">
        <text>4 Fe(2+) + O2 + 4 H(+) = 4 Fe(3+) + 2 H2O</text>
        <dbReference type="Rhea" id="RHEA:11148"/>
        <dbReference type="ChEBI" id="CHEBI:15377"/>
        <dbReference type="ChEBI" id="CHEBI:15378"/>
        <dbReference type="ChEBI" id="CHEBI:15379"/>
        <dbReference type="ChEBI" id="CHEBI:29033"/>
        <dbReference type="ChEBI" id="CHEBI:29034"/>
        <dbReference type="EC" id="1.16.3.1"/>
    </reaction>
</comment>
<keyword evidence="11" id="KW-0496">Mitochondrion</keyword>
<dbReference type="PANTHER" id="PTHR16821:SF2">
    <property type="entry name" value="FRATAXIN, MITOCHONDRIAL"/>
    <property type="match status" value="1"/>
</dbReference>
<dbReference type="InterPro" id="IPR036524">
    <property type="entry name" value="Frataxin/CyaY_sf"/>
</dbReference>
<evidence type="ECO:0000256" key="4">
    <source>
        <dbReference type="ARBA" id="ARBA00022434"/>
    </source>
</evidence>
<reference evidence="13" key="1">
    <citation type="submission" date="2021-12" db="EMBL/GenBank/DDBJ databases">
        <authorList>
            <person name="King R."/>
        </authorList>
    </citation>
    <scope>NUCLEOTIDE SEQUENCE</scope>
</reference>
<evidence type="ECO:0000256" key="10">
    <source>
        <dbReference type="ARBA" id="ARBA00023065"/>
    </source>
</evidence>
<keyword evidence="10" id="KW-0406">Ion transport</keyword>
<dbReference type="PANTHER" id="PTHR16821">
    <property type="entry name" value="FRATAXIN"/>
    <property type="match status" value="1"/>
</dbReference>
<accession>A0ABN8BFL5</accession>